<dbReference type="GO" id="GO:0008053">
    <property type="term" value="P:mitochondrial fusion"/>
    <property type="evidence" value="ECO:0007669"/>
    <property type="project" value="InterPro"/>
</dbReference>
<dbReference type="PANTHER" id="PTHR10465">
    <property type="entry name" value="TRANSMEMBRANE GTPASE FZO1"/>
    <property type="match status" value="1"/>
</dbReference>
<dbReference type="PROSITE" id="PS51718">
    <property type="entry name" value="G_DYNAMIN_2"/>
    <property type="match status" value="1"/>
</dbReference>
<feature type="compositionally biased region" description="Low complexity" evidence="12">
    <location>
        <begin position="597"/>
        <end position="614"/>
    </location>
</feature>
<keyword evidence="5" id="KW-0378">Hydrolase</keyword>
<evidence type="ECO:0000256" key="5">
    <source>
        <dbReference type="ARBA" id="ARBA00022801"/>
    </source>
</evidence>
<keyword evidence="10" id="KW-0472">Membrane</keyword>
<evidence type="ECO:0000256" key="7">
    <source>
        <dbReference type="ARBA" id="ARBA00023054"/>
    </source>
</evidence>
<evidence type="ECO:0000256" key="6">
    <source>
        <dbReference type="ARBA" id="ARBA00022989"/>
    </source>
</evidence>
<evidence type="ECO:0000259" key="13">
    <source>
        <dbReference type="PROSITE" id="PS51718"/>
    </source>
</evidence>
<evidence type="ECO:0000256" key="11">
    <source>
        <dbReference type="SAM" id="Coils"/>
    </source>
</evidence>
<keyword evidence="15" id="KW-1185">Reference proteome</keyword>
<dbReference type="GO" id="GO:0003924">
    <property type="term" value="F:GTPase activity"/>
    <property type="evidence" value="ECO:0007669"/>
    <property type="project" value="InterPro"/>
</dbReference>
<accession>A0AAE1BCP0</accession>
<dbReference type="Gene3D" id="1.20.5.110">
    <property type="match status" value="1"/>
</dbReference>
<gene>
    <name evidence="14" type="ORF">RRG08_023388</name>
</gene>
<dbReference type="Gene3D" id="3.40.50.300">
    <property type="entry name" value="P-loop containing nucleotide triphosphate hydrolases"/>
    <property type="match status" value="1"/>
</dbReference>
<dbReference type="Pfam" id="PF00350">
    <property type="entry name" value="Dynamin_N"/>
    <property type="match status" value="1"/>
</dbReference>
<keyword evidence="8" id="KW-0496">Mitochondrion</keyword>
<dbReference type="GO" id="GO:0005525">
    <property type="term" value="F:GTP binding"/>
    <property type="evidence" value="ECO:0007669"/>
    <property type="project" value="UniProtKB-KW"/>
</dbReference>
<evidence type="ECO:0000256" key="2">
    <source>
        <dbReference type="ARBA" id="ARBA00022692"/>
    </source>
</evidence>
<feature type="region of interest" description="Disordered" evidence="12">
    <location>
        <begin position="1"/>
        <end position="25"/>
    </location>
</feature>
<dbReference type="InterPro" id="IPR027094">
    <property type="entry name" value="Mitofusin_fam"/>
</dbReference>
<evidence type="ECO:0000256" key="8">
    <source>
        <dbReference type="ARBA" id="ARBA00023128"/>
    </source>
</evidence>
<dbReference type="Pfam" id="PF04799">
    <property type="entry name" value="Fzo_mitofusin"/>
    <property type="match status" value="1"/>
</dbReference>
<dbReference type="InterPro" id="IPR006884">
    <property type="entry name" value="Fzo/mitofusin_HR2"/>
</dbReference>
<evidence type="ECO:0000256" key="9">
    <source>
        <dbReference type="ARBA" id="ARBA00023134"/>
    </source>
</evidence>
<dbReference type="GO" id="GO:0005741">
    <property type="term" value="C:mitochondrial outer membrane"/>
    <property type="evidence" value="ECO:0007669"/>
    <property type="project" value="UniProtKB-SubCell"/>
</dbReference>
<feature type="region of interest" description="Disordered" evidence="12">
    <location>
        <begin position="595"/>
        <end position="616"/>
    </location>
</feature>
<keyword evidence="7 11" id="KW-0175">Coiled coil</keyword>
<keyword evidence="9" id="KW-0342">GTP-binding</keyword>
<dbReference type="InterPro" id="IPR045063">
    <property type="entry name" value="Dynamin_N"/>
</dbReference>
<feature type="domain" description="Dynamin-type G" evidence="13">
    <location>
        <begin position="98"/>
        <end position="345"/>
    </location>
</feature>
<keyword evidence="6" id="KW-1133">Transmembrane helix</keyword>
<organism evidence="14 15">
    <name type="scientific">Elysia crispata</name>
    <name type="common">lettuce slug</name>
    <dbReference type="NCBI Taxonomy" id="231223"/>
    <lineage>
        <taxon>Eukaryota</taxon>
        <taxon>Metazoa</taxon>
        <taxon>Spiralia</taxon>
        <taxon>Lophotrochozoa</taxon>
        <taxon>Mollusca</taxon>
        <taxon>Gastropoda</taxon>
        <taxon>Heterobranchia</taxon>
        <taxon>Euthyneura</taxon>
        <taxon>Panpulmonata</taxon>
        <taxon>Sacoglossa</taxon>
        <taxon>Placobranchoidea</taxon>
        <taxon>Plakobranchidae</taxon>
        <taxon>Elysia</taxon>
    </lineage>
</organism>
<dbReference type="InterPro" id="IPR027417">
    <property type="entry name" value="P-loop_NTPase"/>
</dbReference>
<sequence length="790" mass="89284">MSGVAHIEMEDEETEKYASSQRNLGNGHNQESALQLFVNAKKKINDIFRNIGDYVKESDNFVQDLGTSVDCTSLITEESANVVKGFREKITGITEVLARDHMKVVFFGRTSNGKSTVINAMLRDKILPSGIGHTTHCFIQVEGSDSKEAFLLTDDTDKPKSITDIKQLASALSSVRLSENSLIRILWPKDRCRLLREDVVLLDSPGIDVTPDLDSWIDNFCLDADVFVLVANAESTLMQTEKKFFHKVSSRLSCPNIFILQNRWDVSEMEEDIDQVKQQHLEGNTNFLSNELKVTDKKSAKDRVFFVSAREALATRVNSDKGLATPDRVLLPGFQARLFEFANFEKEFEQCISHSAVQTKFEQHTKRAKEINSSLRKVMEEAYTKSLTQQDEQIQVRREKSSRLQQLDRQLDTLTSDMKVKIKTMVEDVERKVSVALNDEIRRLALLVEEYERPFHPDTVTLNVYKKGLHVFLEEHLCQNLTGRCSGPVLRNLIHAQTAFAEESLGRNLQVRCSSVVVQAVEATQTDMTERLSTILPEDLKPELMNLLPKRDFEIAYRLDCRNLCAGFKEDIEFRFSLSPTALLQKFLGRTSKISVGSSGDSQQPSPQPQGLPGLRRDTLQNLASNSDNELLVTVLTTFASLTSRSTLGAAVVVGLVARAAGWRVIIVTGALYGGLYAYERLTWTTKARERAFKQQYVEYASSKLRLIIDLTSSNCSHQVQQELTSTFARLCHQADNTKKQLEEEIREVDRGLSLLKELSSRAKTLRNKADFFDQELQAFVRQFLSHSGL</sequence>
<keyword evidence="2" id="KW-0812">Transmembrane</keyword>
<evidence type="ECO:0000256" key="4">
    <source>
        <dbReference type="ARBA" id="ARBA00022787"/>
    </source>
</evidence>
<dbReference type="SUPFAM" id="SSF111479">
    <property type="entry name" value="Fzo-like conserved region"/>
    <property type="match status" value="1"/>
</dbReference>
<evidence type="ECO:0000256" key="12">
    <source>
        <dbReference type="SAM" id="MobiDB-lite"/>
    </source>
</evidence>
<evidence type="ECO:0000256" key="1">
    <source>
        <dbReference type="ARBA" id="ARBA00004374"/>
    </source>
</evidence>
<evidence type="ECO:0000256" key="3">
    <source>
        <dbReference type="ARBA" id="ARBA00022741"/>
    </source>
</evidence>
<protein>
    <recommendedName>
        <fullName evidence="13">Dynamin-type G domain-containing protein</fullName>
    </recommendedName>
</protein>
<feature type="coiled-coil region" evidence="11">
    <location>
        <begin position="732"/>
        <end position="776"/>
    </location>
</feature>
<dbReference type="EMBL" id="JAWDGP010000113">
    <property type="protein sequence ID" value="KAK3803675.1"/>
    <property type="molecule type" value="Genomic_DNA"/>
</dbReference>
<dbReference type="CDD" id="cd09912">
    <property type="entry name" value="DLP_2"/>
    <property type="match status" value="1"/>
</dbReference>
<evidence type="ECO:0000313" key="15">
    <source>
        <dbReference type="Proteomes" id="UP001283361"/>
    </source>
</evidence>
<comment type="subcellular location">
    <subcellularLocation>
        <location evidence="1">Mitochondrion outer membrane</location>
        <topology evidence="1">Multi-pass membrane protein</topology>
    </subcellularLocation>
</comment>
<dbReference type="SUPFAM" id="SSF52540">
    <property type="entry name" value="P-loop containing nucleoside triphosphate hydrolases"/>
    <property type="match status" value="1"/>
</dbReference>
<proteinExistence type="predicted"/>
<name>A0AAE1BCP0_9GAST</name>
<dbReference type="AlphaFoldDB" id="A0AAE1BCP0"/>
<reference evidence="14" key="1">
    <citation type="journal article" date="2023" name="G3 (Bethesda)">
        <title>A reference genome for the long-term kleptoplast-retaining sea slug Elysia crispata morphotype clarki.</title>
        <authorList>
            <person name="Eastman K.E."/>
            <person name="Pendleton A.L."/>
            <person name="Shaikh M.A."/>
            <person name="Suttiyut T."/>
            <person name="Ogas R."/>
            <person name="Tomko P."/>
            <person name="Gavelis G."/>
            <person name="Widhalm J.R."/>
            <person name="Wisecaver J.H."/>
        </authorList>
    </citation>
    <scope>NUCLEOTIDE SEQUENCE</scope>
    <source>
        <strain evidence="14">ECLA1</strain>
    </source>
</reference>
<evidence type="ECO:0000313" key="14">
    <source>
        <dbReference type="EMBL" id="KAK3803675.1"/>
    </source>
</evidence>
<keyword evidence="4" id="KW-1000">Mitochondrion outer membrane</keyword>
<comment type="caution">
    <text evidence="14">The sequence shown here is derived from an EMBL/GenBank/DDBJ whole genome shotgun (WGS) entry which is preliminary data.</text>
</comment>
<evidence type="ECO:0000256" key="10">
    <source>
        <dbReference type="ARBA" id="ARBA00023136"/>
    </source>
</evidence>
<keyword evidence="3" id="KW-0547">Nucleotide-binding</keyword>
<dbReference type="Proteomes" id="UP001283361">
    <property type="component" value="Unassembled WGS sequence"/>
</dbReference>
<dbReference type="PANTHER" id="PTHR10465:SF3">
    <property type="entry name" value="TRANSMEMBRANE GTPASE MARF-RELATED"/>
    <property type="match status" value="1"/>
</dbReference>
<dbReference type="FunFam" id="3.40.50.300:FF:000214">
    <property type="entry name" value="Mitofusin 2"/>
    <property type="match status" value="1"/>
</dbReference>
<dbReference type="GO" id="GO:0051646">
    <property type="term" value="P:mitochondrion localization"/>
    <property type="evidence" value="ECO:0007669"/>
    <property type="project" value="TreeGrafter"/>
</dbReference>
<dbReference type="InterPro" id="IPR030381">
    <property type="entry name" value="G_DYNAMIN_dom"/>
</dbReference>